<proteinExistence type="inferred from homology"/>
<feature type="domain" description="Serpin" evidence="2">
    <location>
        <begin position="428"/>
        <end position="651"/>
    </location>
</feature>
<dbReference type="InterPro" id="IPR023796">
    <property type="entry name" value="Serpin_dom"/>
</dbReference>
<keyword evidence="4" id="KW-1185">Reference proteome</keyword>
<evidence type="ECO:0000313" key="3">
    <source>
        <dbReference type="EMBL" id="EFO92418.1"/>
    </source>
</evidence>
<dbReference type="SUPFAM" id="SSF56574">
    <property type="entry name" value="Serpins"/>
    <property type="match status" value="2"/>
</dbReference>
<dbReference type="InterPro" id="IPR000215">
    <property type="entry name" value="Serpin_fam"/>
</dbReference>
<gene>
    <name evidence="3" type="ORF">CRE_10966</name>
</gene>
<dbReference type="InParanoid" id="E3M5S0"/>
<dbReference type="STRING" id="31234.E3M5S0"/>
<dbReference type="eggNOG" id="KOG2392">
    <property type="taxonomic scope" value="Eukaryota"/>
</dbReference>
<evidence type="ECO:0000256" key="1">
    <source>
        <dbReference type="ARBA" id="ARBA00009500"/>
    </source>
</evidence>
<dbReference type="InterPro" id="IPR036186">
    <property type="entry name" value="Serpin_sf"/>
</dbReference>
<dbReference type="PANTHER" id="PTHR11461:SF211">
    <property type="entry name" value="GH10112P-RELATED"/>
    <property type="match status" value="1"/>
</dbReference>
<dbReference type="Gene3D" id="2.30.39.10">
    <property type="entry name" value="Alpha-1-antitrypsin, domain 1"/>
    <property type="match status" value="2"/>
</dbReference>
<accession>E3M5S0</accession>
<organism evidence="4">
    <name type="scientific">Caenorhabditis remanei</name>
    <name type="common">Caenorhabditis vulgaris</name>
    <dbReference type="NCBI Taxonomy" id="31234"/>
    <lineage>
        <taxon>Eukaryota</taxon>
        <taxon>Metazoa</taxon>
        <taxon>Ecdysozoa</taxon>
        <taxon>Nematoda</taxon>
        <taxon>Chromadorea</taxon>
        <taxon>Rhabditida</taxon>
        <taxon>Rhabditina</taxon>
        <taxon>Rhabditomorpha</taxon>
        <taxon>Rhabditoidea</taxon>
        <taxon>Rhabditidae</taxon>
        <taxon>Peloderinae</taxon>
        <taxon>Caenorhabditis</taxon>
    </lineage>
</organism>
<sequence length="655" mass="77311">MFFEIYFLRNSSKKGATDEDTSEYFIDLLSVIKASRLCGPYIPDYYFSCALNPYYWRFGIHVLDERTINDFQTRKLQFIEFKSEGKEDMIINSIPYNPLLDDVIHDPIFRERTFNFSEYSARTILFMEWNQHKHKYAENETFQMVEYKMRTFVSFYVFLPKIRFGLQNALKNLGDGQQLYHLINTAKEKYVDVKTLCFETRKKMYFQIRVPRFKIDTEADLGSFINSIGIEKDLYQDVSKTVFRKTVRFVHKAQFEVRILDVQRYEKFEDGSNRDCNGVVDLGFKDTHVVFFEILPKTPRMQLEISLAMKLLPNQKMFEAFVLSPLSIILGIHPFFQNANLETRLRIAESFLLEGATDEEMSEYFIDLLSVIKATRLRYNMYSHGRHFCEPNPNVYWRFGLHGLDEKVVNDFLSTKLKFIEFEPEDKIINSITYSQLFDEIFHTFSQSKRDFYSTKDSPQMRGFIQFTDAQHNFSENDTFQMVEIKMRVHVSLHIFLPKTRFGLEHALNNLGDGEQLYHLISTAKDKYVNIRLPRFAINTETDLGSLVKSIEFDRELYDIVSKNYSEKTPTFVHKAKFEASESGILVLNTVLLLTFVNNNELGDIDDKDYDGLVHYPYDIIDRFYSGPKLEFLADYPFLFMLVKDTHVVYFGCYQ</sequence>
<evidence type="ECO:0000259" key="2">
    <source>
        <dbReference type="Pfam" id="PF00079"/>
    </source>
</evidence>
<dbReference type="AlphaFoldDB" id="E3M5S0"/>
<reference evidence="3" key="1">
    <citation type="submission" date="2007-07" db="EMBL/GenBank/DDBJ databases">
        <title>PCAP assembly of the Caenorhabditis remanei genome.</title>
        <authorList>
            <consortium name="The Caenorhabditis remanei Sequencing Consortium"/>
            <person name="Wilson R.K."/>
        </authorList>
    </citation>
    <scope>NUCLEOTIDE SEQUENCE [LARGE SCALE GENOMIC DNA]</scope>
    <source>
        <strain evidence="3">PB4641</strain>
    </source>
</reference>
<name>E3M5S0_CAERE</name>
<dbReference type="InterPro" id="IPR042178">
    <property type="entry name" value="Serpin_sf_1"/>
</dbReference>
<dbReference type="EMBL" id="DS268425">
    <property type="protein sequence ID" value="EFO92418.1"/>
    <property type="molecule type" value="Genomic_DNA"/>
</dbReference>
<dbReference type="GO" id="GO:0004867">
    <property type="term" value="F:serine-type endopeptidase inhibitor activity"/>
    <property type="evidence" value="ECO:0007669"/>
    <property type="project" value="InterPro"/>
</dbReference>
<feature type="domain" description="Serpin" evidence="2">
    <location>
        <begin position="91"/>
        <end position="257"/>
    </location>
</feature>
<dbReference type="OrthoDB" id="9518664at2759"/>
<dbReference type="PANTHER" id="PTHR11461">
    <property type="entry name" value="SERINE PROTEASE INHIBITOR, SERPIN"/>
    <property type="match status" value="1"/>
</dbReference>
<dbReference type="HOGENOM" id="CLU_418718_0_0_1"/>
<protein>
    <recommendedName>
        <fullName evidence="2">Serpin domain-containing protein</fullName>
    </recommendedName>
</protein>
<dbReference type="GO" id="GO:0005615">
    <property type="term" value="C:extracellular space"/>
    <property type="evidence" value="ECO:0007669"/>
    <property type="project" value="InterPro"/>
</dbReference>
<evidence type="ECO:0000313" key="4">
    <source>
        <dbReference type="Proteomes" id="UP000008281"/>
    </source>
</evidence>
<dbReference type="Proteomes" id="UP000008281">
    <property type="component" value="Unassembled WGS sequence"/>
</dbReference>
<dbReference type="Pfam" id="PF00079">
    <property type="entry name" value="Serpin"/>
    <property type="match status" value="2"/>
</dbReference>
<comment type="similarity">
    <text evidence="1">Belongs to the serpin family.</text>
</comment>
<dbReference type="Gene3D" id="3.30.497.10">
    <property type="entry name" value="Antithrombin, subunit I, domain 2"/>
    <property type="match status" value="1"/>
</dbReference>
<dbReference type="InterPro" id="IPR042185">
    <property type="entry name" value="Serpin_sf_2"/>
</dbReference>